<dbReference type="GeneID" id="15806412"/>
<accession>L0AZY7</accession>
<dbReference type="KEGG" id="beq:BEWA_005800"/>
<dbReference type="STRING" id="1537102.L0AZY7"/>
<dbReference type="AlphaFoldDB" id="L0AZY7"/>
<feature type="compositionally biased region" description="Polar residues" evidence="1">
    <location>
        <begin position="405"/>
        <end position="428"/>
    </location>
</feature>
<keyword evidence="3" id="KW-1185">Reference proteome</keyword>
<gene>
    <name evidence="2" type="ORF">BEWA_005800</name>
</gene>
<reference evidence="2 3" key="1">
    <citation type="journal article" date="2012" name="BMC Genomics">
        <title>Comparative genomic analysis and phylogenetic position of Theileria equi.</title>
        <authorList>
            <person name="Kappmeyer L.S."/>
            <person name="Thiagarajan M."/>
            <person name="Herndon D.R."/>
            <person name="Ramsay J.D."/>
            <person name="Caler E."/>
            <person name="Djikeng A."/>
            <person name="Gillespie J.J."/>
            <person name="Lau A.O."/>
            <person name="Roalson E.H."/>
            <person name="Silva J.C."/>
            <person name="Silva M.G."/>
            <person name="Suarez C.E."/>
            <person name="Ueti M.W."/>
            <person name="Nene V.M."/>
            <person name="Mealey R.H."/>
            <person name="Knowles D.P."/>
            <person name="Brayton K.A."/>
        </authorList>
    </citation>
    <scope>NUCLEOTIDE SEQUENCE [LARGE SCALE GENOMIC DNA]</scope>
    <source>
        <strain evidence="2 3">WA</strain>
    </source>
</reference>
<feature type="compositionally biased region" description="Polar residues" evidence="1">
    <location>
        <begin position="1"/>
        <end position="11"/>
    </location>
</feature>
<dbReference type="EMBL" id="CP001670">
    <property type="protein sequence ID" value="AFZ81172.1"/>
    <property type="molecule type" value="Genomic_DNA"/>
</dbReference>
<protein>
    <submittedName>
        <fullName evidence="2">Uncharacterized protein</fullName>
    </submittedName>
</protein>
<feature type="region of interest" description="Disordered" evidence="1">
    <location>
        <begin position="1"/>
        <end position="34"/>
    </location>
</feature>
<dbReference type="Proteomes" id="UP000031512">
    <property type="component" value="Chromosome 3"/>
</dbReference>
<evidence type="ECO:0000313" key="3">
    <source>
        <dbReference type="Proteomes" id="UP000031512"/>
    </source>
</evidence>
<organism evidence="2 3">
    <name type="scientific">Theileria equi strain WA</name>
    <dbReference type="NCBI Taxonomy" id="1537102"/>
    <lineage>
        <taxon>Eukaryota</taxon>
        <taxon>Sar</taxon>
        <taxon>Alveolata</taxon>
        <taxon>Apicomplexa</taxon>
        <taxon>Aconoidasida</taxon>
        <taxon>Piroplasmida</taxon>
        <taxon>Theileriidae</taxon>
        <taxon>Theileria</taxon>
    </lineage>
</organism>
<dbReference type="eggNOG" id="ENOG502RZYA">
    <property type="taxonomic scope" value="Eukaryota"/>
</dbReference>
<dbReference type="RefSeq" id="XP_004830838.1">
    <property type="nucleotide sequence ID" value="XM_004830781.1"/>
</dbReference>
<evidence type="ECO:0000256" key="1">
    <source>
        <dbReference type="SAM" id="MobiDB-lite"/>
    </source>
</evidence>
<evidence type="ECO:0000313" key="2">
    <source>
        <dbReference type="EMBL" id="AFZ81172.1"/>
    </source>
</evidence>
<feature type="region of interest" description="Disordered" evidence="1">
    <location>
        <begin position="339"/>
        <end position="428"/>
    </location>
</feature>
<sequence length="479" mass="52083">MTPPSTVTIDISQKPPEGQEETIYPPEESSDKVKLGKEELPLGSGFWKFTHKPPSEDSFTVAQVVFGSNTVSDIGVNPSDNIQHLSVWYWKGDQGMTNPLLAEVLKDGNYAYNYNKGGGTSWSPFDGNSRTIQLTGEYLEAKLDHLNCSLNRAVTITLTFQNSSSISDNLTNHGGNNTYCCRCEYHSDNDGHRKISVTLETVSCAHKSADCYKHTINSGGFRLAKIKYHITRGDGQWRRIKHSELAFPIEGQVEIYTFYSSQNPVLIYVDGGSTTGWYKKPTNGNTNDEQWEKVQDGLKDIAPEEIQNNCDNWNKLVGLLKEAGCGGLKECEERAKQQESTKATTEAPKGDLQQSVSSIQATHTTQEEAGSGEDDLGGPAVGNKTDTGNTEKALIVGVTTRDSTDSPSETTTASDSEQPTSRTPSTPAAITGAEIPIAGLLSWSTLGASSGTLAGSAATFFGGWKLYNRSRGDPWVRQI</sequence>
<proteinExistence type="predicted"/>
<feature type="compositionally biased region" description="Polar residues" evidence="1">
    <location>
        <begin position="352"/>
        <end position="368"/>
    </location>
</feature>
<name>L0AZY7_THEEQ</name>
<dbReference type="VEuPathDB" id="PiroplasmaDB:BEWA_005800"/>